<dbReference type="PANTHER" id="PTHR21180">
    <property type="entry name" value="ENDONUCLEASE/EXONUCLEASE/PHOSPHATASE FAMILY DOMAIN-CONTAINING PROTEIN 1"/>
    <property type="match status" value="1"/>
</dbReference>
<accession>A0A235BR82</accession>
<protein>
    <recommendedName>
        <fullName evidence="3">Helix-hairpin-helix DNA-binding motif class 1 domain-containing protein</fullName>
    </recommendedName>
</protein>
<dbReference type="Gene3D" id="1.10.150.280">
    <property type="entry name" value="AF1531-like domain"/>
    <property type="match status" value="1"/>
</dbReference>
<reference evidence="1 2" key="1">
    <citation type="submission" date="2017-07" db="EMBL/GenBank/DDBJ databases">
        <title>Recovery of genomes from metagenomes via a dereplication, aggregation, and scoring strategy.</title>
        <authorList>
            <person name="Sieber C.M."/>
            <person name="Probst A.J."/>
            <person name="Sharrar A."/>
            <person name="Thomas B.C."/>
            <person name="Hess M."/>
            <person name="Tringe S.G."/>
            <person name="Banfield J.F."/>
        </authorList>
    </citation>
    <scope>NUCLEOTIDE SEQUENCE [LARGE SCALE GENOMIC DNA]</scope>
    <source>
        <strain evidence="1">JGI_Cruoil_03_44_89</strain>
    </source>
</reference>
<proteinExistence type="predicted"/>
<dbReference type="Pfam" id="PF12836">
    <property type="entry name" value="HHH_3"/>
    <property type="match status" value="1"/>
</dbReference>
<sequence>MKRFCLLLFLASSLFPIELETDIEGEASEELIELLESLKENPVDVNTATKKDLLRVPHITEEIADSIIGVRGAMGGFKNKESLRNVIPSIVYEGVAPYIAVVPPKVKRARPSIYPGIRVRTRAKNRYPRDEDVPGSPLGLYNRILIDYGRFSACILQEKDEGEKELLDFLVLSFEVRDIGLLEDVVVGYYGLDFGERLVLGSPVLTFKGSPYQTRRKGIYLYTITGENTYKRGCALTMKRFGPFGLSLFYSNTALDSRGGDSLYYTYSAEHITSSWEDIDDKAREIIYGGHLDASGEYGAVGVTYYHASDYDGGEVRSYSPSSVNFSMHGGRMSFFGELAYSRHFAAICGARARGDKFMWDVVYRYLPTSFFSPHSSPFSDRRISSYGILNDRGIYTCLLFKPLPKTNLTVYGDHMEWEDDGLPGRGYEYRVILDRQIARGFDIGVSYRYKSKEDDHARFVRVDMDVDPVKWIGFRIRTEWAEENELLSGELVYGDVCIQPVKNLSINFRHIIFDSDLSRFRFTEYERDLPGVMGNRFITGHGKRDYLLLRYKPFGSLRFSLKYEEVFKKSSKLSGQVDISIR</sequence>
<dbReference type="InterPro" id="IPR051675">
    <property type="entry name" value="Endo/Exo/Phosphatase_dom_1"/>
</dbReference>
<evidence type="ECO:0000313" key="2">
    <source>
        <dbReference type="Proteomes" id="UP000215215"/>
    </source>
</evidence>
<gene>
    <name evidence="1" type="ORF">CH333_07310</name>
</gene>
<dbReference type="Proteomes" id="UP000215215">
    <property type="component" value="Unassembled WGS sequence"/>
</dbReference>
<name>A0A235BR82_UNCW3</name>
<evidence type="ECO:0000313" key="1">
    <source>
        <dbReference type="EMBL" id="OYD14731.1"/>
    </source>
</evidence>
<organism evidence="1 2">
    <name type="scientific">candidate division WOR-3 bacterium JGI_Cruoil_03_44_89</name>
    <dbReference type="NCBI Taxonomy" id="1973748"/>
    <lineage>
        <taxon>Bacteria</taxon>
        <taxon>Bacteria division WOR-3</taxon>
    </lineage>
</organism>
<dbReference type="InterPro" id="IPR010994">
    <property type="entry name" value="RuvA_2-like"/>
</dbReference>
<comment type="caution">
    <text evidence="1">The sequence shown here is derived from an EMBL/GenBank/DDBJ whole genome shotgun (WGS) entry which is preliminary data.</text>
</comment>
<dbReference type="AlphaFoldDB" id="A0A235BR82"/>
<dbReference type="EMBL" id="NOZQ01000162">
    <property type="protein sequence ID" value="OYD14731.1"/>
    <property type="molecule type" value="Genomic_DNA"/>
</dbReference>
<dbReference type="SUPFAM" id="SSF47781">
    <property type="entry name" value="RuvA domain 2-like"/>
    <property type="match status" value="1"/>
</dbReference>
<evidence type="ECO:0008006" key="3">
    <source>
        <dbReference type="Google" id="ProtNLM"/>
    </source>
</evidence>
<dbReference type="PANTHER" id="PTHR21180:SF32">
    <property type="entry name" value="ENDONUCLEASE_EXONUCLEASE_PHOSPHATASE FAMILY DOMAIN-CONTAINING PROTEIN 1"/>
    <property type="match status" value="1"/>
</dbReference>